<evidence type="ECO:0000313" key="1">
    <source>
        <dbReference type="EMBL" id="SDO75080.1"/>
    </source>
</evidence>
<sequence>MKVPLKVPARLDGVARRMAAGTGLEEVLRLQRRVEDLEEAVAENTLLADPLAAQVTALEQALVGPLEHRTRLLRRRR</sequence>
<proteinExistence type="predicted"/>
<dbReference type="RefSeq" id="WP_091027100.1">
    <property type="nucleotide sequence ID" value="NZ_BKAE01000029.1"/>
</dbReference>
<dbReference type="Proteomes" id="UP000199004">
    <property type="component" value="Unassembled WGS sequence"/>
</dbReference>
<dbReference type="STRING" id="1005944.SAMN05192576_0380"/>
<accession>A0A1H0M4M3</accession>
<keyword evidence="2" id="KW-1185">Reference proteome</keyword>
<gene>
    <name evidence="1" type="ORF">SAMN05192576_0380</name>
</gene>
<evidence type="ECO:0000313" key="2">
    <source>
        <dbReference type="Proteomes" id="UP000199004"/>
    </source>
</evidence>
<protein>
    <submittedName>
        <fullName evidence="1">Uncharacterized protein</fullName>
    </submittedName>
</protein>
<name>A0A1H0M4M3_9ACTN</name>
<organism evidence="1 2">
    <name type="scientific">Nocardioides szechwanensis</name>
    <dbReference type="NCBI Taxonomy" id="1005944"/>
    <lineage>
        <taxon>Bacteria</taxon>
        <taxon>Bacillati</taxon>
        <taxon>Actinomycetota</taxon>
        <taxon>Actinomycetes</taxon>
        <taxon>Propionibacteriales</taxon>
        <taxon>Nocardioidaceae</taxon>
        <taxon>Nocardioides</taxon>
    </lineage>
</organism>
<reference evidence="1 2" key="1">
    <citation type="submission" date="2016-10" db="EMBL/GenBank/DDBJ databases">
        <authorList>
            <person name="de Groot N.N."/>
        </authorList>
    </citation>
    <scope>NUCLEOTIDE SEQUENCE [LARGE SCALE GENOMIC DNA]</scope>
    <source>
        <strain evidence="1 2">CGMCC 1.11147</strain>
    </source>
</reference>
<dbReference type="EMBL" id="FNIC01000015">
    <property type="protein sequence ID" value="SDO75080.1"/>
    <property type="molecule type" value="Genomic_DNA"/>
</dbReference>
<dbReference type="AlphaFoldDB" id="A0A1H0M4M3"/>